<keyword evidence="7" id="KW-1185">Reference proteome</keyword>
<evidence type="ECO:0000313" key="6">
    <source>
        <dbReference type="EMBL" id="VEL07168.1"/>
    </source>
</evidence>
<name>A0A3S5AWW8_9PLAT</name>
<dbReference type="GO" id="GO:0004252">
    <property type="term" value="F:serine-type endopeptidase activity"/>
    <property type="evidence" value="ECO:0007669"/>
    <property type="project" value="InterPro"/>
</dbReference>
<keyword evidence="3" id="KW-0720">Serine protease</keyword>
<reference evidence="6" key="1">
    <citation type="submission" date="2018-11" db="EMBL/GenBank/DDBJ databases">
        <authorList>
            <consortium name="Pathogen Informatics"/>
        </authorList>
    </citation>
    <scope>NUCLEOTIDE SEQUENCE</scope>
</reference>
<dbReference type="InterPro" id="IPR000209">
    <property type="entry name" value="Peptidase_S8/S53_dom"/>
</dbReference>
<sequence>MPHLKCSTFSFTFIFFTRQGRQGRGNIYVWASGNGGQAGDSCACDGYSSSLFTISVSAVSELNHRPWYLEPCSSTLTSTYNSGSPSERMIVTIDLNDSCTEAHTGTSASAPLAASIIALLLEAK</sequence>
<dbReference type="Gene3D" id="3.40.50.200">
    <property type="entry name" value="Peptidase S8/S53 domain"/>
    <property type="match status" value="1"/>
</dbReference>
<keyword evidence="2" id="KW-0378">Hydrolase</keyword>
<dbReference type="GO" id="GO:0016485">
    <property type="term" value="P:protein processing"/>
    <property type="evidence" value="ECO:0007669"/>
    <property type="project" value="TreeGrafter"/>
</dbReference>
<dbReference type="PANTHER" id="PTHR42884:SF14">
    <property type="entry name" value="NEUROENDOCRINE CONVERTASE 1"/>
    <property type="match status" value="1"/>
</dbReference>
<comment type="caution">
    <text evidence="4">Lacks conserved residue(s) required for the propagation of feature annotation.</text>
</comment>
<evidence type="ECO:0000256" key="3">
    <source>
        <dbReference type="ARBA" id="ARBA00022825"/>
    </source>
</evidence>
<accession>A0A3S5AWW8</accession>
<evidence type="ECO:0000313" key="7">
    <source>
        <dbReference type="Proteomes" id="UP000784294"/>
    </source>
</evidence>
<dbReference type="OrthoDB" id="300641at2759"/>
<comment type="similarity">
    <text evidence="4">Belongs to the peptidase S8 family.</text>
</comment>
<gene>
    <name evidence="6" type="ORF">PXEA_LOCUS608</name>
</gene>
<dbReference type="InterPro" id="IPR036852">
    <property type="entry name" value="Peptidase_S8/S53_dom_sf"/>
</dbReference>
<dbReference type="Proteomes" id="UP000784294">
    <property type="component" value="Unassembled WGS sequence"/>
</dbReference>
<dbReference type="EMBL" id="CAAALY010001164">
    <property type="protein sequence ID" value="VEL07168.1"/>
    <property type="molecule type" value="Genomic_DNA"/>
</dbReference>
<evidence type="ECO:0000256" key="1">
    <source>
        <dbReference type="ARBA" id="ARBA00022670"/>
    </source>
</evidence>
<dbReference type="GO" id="GO:0005802">
    <property type="term" value="C:trans-Golgi network"/>
    <property type="evidence" value="ECO:0007669"/>
    <property type="project" value="TreeGrafter"/>
</dbReference>
<dbReference type="SUPFAM" id="SSF52743">
    <property type="entry name" value="Subtilisin-like"/>
    <property type="match status" value="1"/>
</dbReference>
<comment type="caution">
    <text evidence="6">The sequence shown here is derived from an EMBL/GenBank/DDBJ whole genome shotgun (WGS) entry which is preliminary data.</text>
</comment>
<dbReference type="Pfam" id="PF00082">
    <property type="entry name" value="Peptidase_S8"/>
    <property type="match status" value="1"/>
</dbReference>
<keyword evidence="1" id="KW-0645">Protease</keyword>
<evidence type="ECO:0000259" key="5">
    <source>
        <dbReference type="Pfam" id="PF00082"/>
    </source>
</evidence>
<protein>
    <recommendedName>
        <fullName evidence="5">Peptidase S8/S53 domain-containing protein</fullName>
    </recommendedName>
</protein>
<evidence type="ECO:0000256" key="2">
    <source>
        <dbReference type="ARBA" id="ARBA00022801"/>
    </source>
</evidence>
<proteinExistence type="inferred from homology"/>
<dbReference type="PANTHER" id="PTHR42884">
    <property type="entry name" value="PROPROTEIN CONVERTASE SUBTILISIN/KEXIN-RELATED"/>
    <property type="match status" value="1"/>
</dbReference>
<dbReference type="PROSITE" id="PS51892">
    <property type="entry name" value="SUBTILASE"/>
    <property type="match status" value="1"/>
</dbReference>
<evidence type="ECO:0000256" key="4">
    <source>
        <dbReference type="PROSITE-ProRule" id="PRU01240"/>
    </source>
</evidence>
<dbReference type="AlphaFoldDB" id="A0A3S5AWW8"/>
<feature type="domain" description="Peptidase S8/S53" evidence="5">
    <location>
        <begin position="19"/>
        <end position="123"/>
    </location>
</feature>
<dbReference type="GO" id="GO:0000139">
    <property type="term" value="C:Golgi membrane"/>
    <property type="evidence" value="ECO:0007669"/>
    <property type="project" value="TreeGrafter"/>
</dbReference>
<organism evidence="6 7">
    <name type="scientific">Protopolystoma xenopodis</name>
    <dbReference type="NCBI Taxonomy" id="117903"/>
    <lineage>
        <taxon>Eukaryota</taxon>
        <taxon>Metazoa</taxon>
        <taxon>Spiralia</taxon>
        <taxon>Lophotrochozoa</taxon>
        <taxon>Platyhelminthes</taxon>
        <taxon>Monogenea</taxon>
        <taxon>Polyopisthocotylea</taxon>
        <taxon>Polystomatidea</taxon>
        <taxon>Polystomatidae</taxon>
        <taxon>Protopolystoma</taxon>
    </lineage>
</organism>